<dbReference type="AlphaFoldDB" id="A0A6C0HLQ7"/>
<proteinExistence type="predicted"/>
<reference evidence="1" key="1">
    <citation type="journal article" date="2020" name="Nature">
        <title>Giant virus diversity and host interactions through global metagenomics.</title>
        <authorList>
            <person name="Schulz F."/>
            <person name="Roux S."/>
            <person name="Paez-Espino D."/>
            <person name="Jungbluth S."/>
            <person name="Walsh D.A."/>
            <person name="Denef V.J."/>
            <person name="McMahon K.D."/>
            <person name="Konstantinidis K.T."/>
            <person name="Eloe-Fadrosh E.A."/>
            <person name="Kyrpides N.C."/>
            <person name="Woyke T."/>
        </authorList>
    </citation>
    <scope>NUCLEOTIDE SEQUENCE</scope>
    <source>
        <strain evidence="1">GVMAG-M-3300023184-121</strain>
    </source>
</reference>
<organism evidence="1">
    <name type="scientific">viral metagenome</name>
    <dbReference type="NCBI Taxonomy" id="1070528"/>
    <lineage>
        <taxon>unclassified sequences</taxon>
        <taxon>metagenomes</taxon>
        <taxon>organismal metagenomes</taxon>
    </lineage>
</organism>
<name>A0A6C0HLQ7_9ZZZZ</name>
<dbReference type="EMBL" id="MN739975">
    <property type="protein sequence ID" value="QHT80883.1"/>
    <property type="molecule type" value="Genomic_DNA"/>
</dbReference>
<sequence>MGNSTSHPSHLKFILINQKATATRLLQDAEDIDGYLDVCEQDRMNQLSRKRTIYAANSISPDDYLHYHSVLEQAIPHIPPRLRMDLKDVSIVPLMPSADGGMPHTRPHSIIAVPRLQHLTDTGTIIHELWHIHQRTYKDSWTRIFALLGWTEWTGRLPSFLEVNRRINPDTMDAPLWAYQNTWVPVPVFRDVSQPNVSEVDIWFYHINDEYHLKKIPRVMAEYHPGLPQVAYEHPREIGAYLLSDPKKYPDSPVLRDMIGAVGKLSLPIE</sequence>
<protein>
    <submittedName>
        <fullName evidence="1">Uncharacterized protein</fullName>
    </submittedName>
</protein>
<accession>A0A6C0HLQ7</accession>
<evidence type="ECO:0000313" key="1">
    <source>
        <dbReference type="EMBL" id="QHT80883.1"/>
    </source>
</evidence>